<evidence type="ECO:0000313" key="2">
    <source>
        <dbReference type="EMBL" id="EFC38570.1"/>
    </source>
</evidence>
<gene>
    <name evidence="2" type="ORF">NAEGRDRAFT_73629</name>
</gene>
<keyword evidence="3" id="KW-1185">Reference proteome</keyword>
<dbReference type="EMBL" id="GG738906">
    <property type="protein sequence ID" value="EFC38570.1"/>
    <property type="molecule type" value="Genomic_DNA"/>
</dbReference>
<evidence type="ECO:0000256" key="1">
    <source>
        <dbReference type="SAM" id="MobiDB-lite"/>
    </source>
</evidence>
<feature type="region of interest" description="Disordered" evidence="1">
    <location>
        <begin position="108"/>
        <end position="134"/>
    </location>
</feature>
<name>D2VX59_NAEGR</name>
<feature type="region of interest" description="Disordered" evidence="1">
    <location>
        <begin position="171"/>
        <end position="196"/>
    </location>
</feature>
<proteinExistence type="predicted"/>
<accession>D2VX59</accession>
<dbReference type="InParanoid" id="D2VX59"/>
<protein>
    <submittedName>
        <fullName evidence="2">Predicted protein</fullName>
    </submittedName>
</protein>
<feature type="compositionally biased region" description="Polar residues" evidence="1">
    <location>
        <begin position="108"/>
        <end position="121"/>
    </location>
</feature>
<sequence length="526" mass="59779">MEQLLTARWAQQSNSPLESAPSSPLKTRLSVSKTTLSTTIKNFDAVARINQEKTSSLNGLNYLYDTDDSESDSGSSSDSEQSEATEKRYPFTNAVEEYKKKTILLGSSRKSNISSPQNLPSSHRVASPRNDTGYQSVKTTKKILGKNHIDELKSQVVDDTCFIANIIKGSPTSKKENSSKTPTILKKENESKNVTPSVKEDGLKSILDEHKLDIEELEFLEVTSSEDDEIEITKEKVEIISGEDSIRIEKESAREYFERLLQDAKKKEPKEVRDYERMADYALEKSLESLKKTIDDVDITKTETFQHVSQRRRMYDSLKRGLGARDFMVGVAGSSEAADELLSKIGLSPIAPKTPSSPHPPNSPSSTPQTSSPVKDKKSKRTKEEEDKVLDRLSKPRSHHLYRKNDENNKSITHSVATLSEKFLDRMKNYEEMKKLKLEELRSQMNQKRNQDISFSPRINNNSKSIHRNINSLLSWHKEKSMKHEKLLLKKQETDSIIDCTFSPEISERSQRLAKRKPNIPLSLRD</sequence>
<dbReference type="GeneID" id="8853949"/>
<feature type="region of interest" description="Disordered" evidence="1">
    <location>
        <begin position="1"/>
        <end position="29"/>
    </location>
</feature>
<feature type="compositionally biased region" description="Basic and acidic residues" evidence="1">
    <location>
        <begin position="382"/>
        <end position="394"/>
    </location>
</feature>
<dbReference type="Proteomes" id="UP000006671">
    <property type="component" value="Unassembled WGS sequence"/>
</dbReference>
<feature type="region of interest" description="Disordered" evidence="1">
    <location>
        <begin position="346"/>
        <end position="409"/>
    </location>
</feature>
<reference evidence="2 3" key="1">
    <citation type="journal article" date="2010" name="Cell">
        <title>The genome of Naegleria gruberi illuminates early eukaryotic versatility.</title>
        <authorList>
            <person name="Fritz-Laylin L.K."/>
            <person name="Prochnik S.E."/>
            <person name="Ginger M.L."/>
            <person name="Dacks J.B."/>
            <person name="Carpenter M.L."/>
            <person name="Field M.C."/>
            <person name="Kuo A."/>
            <person name="Paredez A."/>
            <person name="Chapman J."/>
            <person name="Pham J."/>
            <person name="Shu S."/>
            <person name="Neupane R."/>
            <person name="Cipriano M."/>
            <person name="Mancuso J."/>
            <person name="Tu H."/>
            <person name="Salamov A."/>
            <person name="Lindquist E."/>
            <person name="Shapiro H."/>
            <person name="Lucas S."/>
            <person name="Grigoriev I.V."/>
            <person name="Cande W.Z."/>
            <person name="Fulton C."/>
            <person name="Rokhsar D.S."/>
            <person name="Dawson S.C."/>
        </authorList>
    </citation>
    <scope>NUCLEOTIDE SEQUENCE [LARGE SCALE GENOMIC DNA]</scope>
    <source>
        <strain evidence="2 3">NEG-M</strain>
    </source>
</reference>
<feature type="compositionally biased region" description="Low complexity" evidence="1">
    <location>
        <begin position="364"/>
        <end position="373"/>
    </location>
</feature>
<evidence type="ECO:0000313" key="3">
    <source>
        <dbReference type="Proteomes" id="UP000006671"/>
    </source>
</evidence>
<feature type="compositionally biased region" description="Polar residues" evidence="1">
    <location>
        <begin position="9"/>
        <end position="29"/>
    </location>
</feature>
<feature type="region of interest" description="Disordered" evidence="1">
    <location>
        <begin position="60"/>
        <end position="91"/>
    </location>
</feature>
<dbReference type="AlphaFoldDB" id="D2VX59"/>
<organism evidence="3">
    <name type="scientific">Naegleria gruberi</name>
    <name type="common">Amoeba</name>
    <dbReference type="NCBI Taxonomy" id="5762"/>
    <lineage>
        <taxon>Eukaryota</taxon>
        <taxon>Discoba</taxon>
        <taxon>Heterolobosea</taxon>
        <taxon>Tetramitia</taxon>
        <taxon>Eutetramitia</taxon>
        <taxon>Vahlkampfiidae</taxon>
        <taxon>Naegleria</taxon>
    </lineage>
</organism>
<dbReference type="OrthoDB" id="10458062at2759"/>
<dbReference type="RefSeq" id="XP_002671314.1">
    <property type="nucleotide sequence ID" value="XM_002671268.1"/>
</dbReference>
<dbReference type="KEGG" id="ngr:NAEGRDRAFT_73629"/>
<dbReference type="VEuPathDB" id="AmoebaDB:NAEGRDRAFT_73629"/>